<evidence type="ECO:0000313" key="3">
    <source>
        <dbReference type="Proteomes" id="UP000729402"/>
    </source>
</evidence>
<keyword evidence="3" id="KW-1185">Reference proteome</keyword>
<reference evidence="2" key="1">
    <citation type="journal article" date="2021" name="bioRxiv">
        <title>Whole Genome Assembly and Annotation of Northern Wild Rice, Zizania palustris L., Supports a Whole Genome Duplication in the Zizania Genus.</title>
        <authorList>
            <person name="Haas M."/>
            <person name="Kono T."/>
            <person name="Macchietto M."/>
            <person name="Millas R."/>
            <person name="McGilp L."/>
            <person name="Shao M."/>
            <person name="Duquette J."/>
            <person name="Hirsch C.N."/>
            <person name="Kimball J."/>
        </authorList>
    </citation>
    <scope>NUCLEOTIDE SEQUENCE</scope>
    <source>
        <tissue evidence="2">Fresh leaf tissue</tissue>
    </source>
</reference>
<evidence type="ECO:0000256" key="1">
    <source>
        <dbReference type="SAM" id="MobiDB-lite"/>
    </source>
</evidence>
<dbReference type="EMBL" id="JAAALK010001694">
    <property type="protein sequence ID" value="KAG8040780.1"/>
    <property type="molecule type" value="Genomic_DNA"/>
</dbReference>
<dbReference type="AlphaFoldDB" id="A0A8J5R6I7"/>
<comment type="caution">
    <text evidence="2">The sequence shown here is derived from an EMBL/GenBank/DDBJ whole genome shotgun (WGS) entry which is preliminary data.</text>
</comment>
<dbReference type="Proteomes" id="UP000729402">
    <property type="component" value="Unassembled WGS sequence"/>
</dbReference>
<reference evidence="2" key="2">
    <citation type="submission" date="2021-02" db="EMBL/GenBank/DDBJ databases">
        <authorList>
            <person name="Kimball J.A."/>
            <person name="Haas M.W."/>
            <person name="Macchietto M."/>
            <person name="Kono T."/>
            <person name="Duquette J."/>
            <person name="Shao M."/>
        </authorList>
    </citation>
    <scope>NUCLEOTIDE SEQUENCE</scope>
    <source>
        <tissue evidence="2">Fresh leaf tissue</tissue>
    </source>
</reference>
<evidence type="ECO:0000313" key="2">
    <source>
        <dbReference type="EMBL" id="KAG8040780.1"/>
    </source>
</evidence>
<accession>A0A8J5R6I7</accession>
<feature type="region of interest" description="Disordered" evidence="1">
    <location>
        <begin position="38"/>
        <end position="73"/>
    </location>
</feature>
<feature type="compositionally biased region" description="Polar residues" evidence="1">
    <location>
        <begin position="44"/>
        <end position="62"/>
    </location>
</feature>
<organism evidence="2 3">
    <name type="scientific">Zizania palustris</name>
    <name type="common">Northern wild rice</name>
    <dbReference type="NCBI Taxonomy" id="103762"/>
    <lineage>
        <taxon>Eukaryota</taxon>
        <taxon>Viridiplantae</taxon>
        <taxon>Streptophyta</taxon>
        <taxon>Embryophyta</taxon>
        <taxon>Tracheophyta</taxon>
        <taxon>Spermatophyta</taxon>
        <taxon>Magnoliopsida</taxon>
        <taxon>Liliopsida</taxon>
        <taxon>Poales</taxon>
        <taxon>Poaceae</taxon>
        <taxon>BOP clade</taxon>
        <taxon>Oryzoideae</taxon>
        <taxon>Oryzeae</taxon>
        <taxon>Zizaniinae</taxon>
        <taxon>Zizania</taxon>
    </lineage>
</organism>
<protein>
    <submittedName>
        <fullName evidence="2">Uncharacterized protein</fullName>
    </submittedName>
</protein>
<name>A0A8J5R6I7_ZIZPA</name>
<gene>
    <name evidence="2" type="ORF">GUJ93_ZPchr0406g33338</name>
</gene>
<feature type="region of interest" description="Disordered" evidence="1">
    <location>
        <begin position="1"/>
        <end position="24"/>
    </location>
</feature>
<sequence length="73" mass="8348">MIRGRRGRRGRDCSRWRSRAGVPVRRWQRQEEEGILLPDRIVSSRPQTPSFLLGGSQKTVSPPGTLPAHRTRS</sequence>
<proteinExistence type="predicted"/>